<keyword evidence="2" id="KW-0255">Endonuclease</keyword>
<protein>
    <submittedName>
        <fullName evidence="2">DDE superfamily endonuclease domain-containing protein</fullName>
    </submittedName>
    <submittedName>
        <fullName evidence="3">DDE_superfamily endonuclease domain-containing protein</fullName>
    </submittedName>
</protein>
<comment type="caution">
    <text evidence="2">The sequence shown here is derived from an EMBL/GenBank/DDBJ whole genome shotgun (WGS) entry which is preliminary data.</text>
</comment>
<dbReference type="InterPro" id="IPR038717">
    <property type="entry name" value="Tc1-like_DDE_dom"/>
</dbReference>
<dbReference type="EMBL" id="CATOUU010001185">
    <property type="protein sequence ID" value="CAI9978441.1"/>
    <property type="molecule type" value="Genomic_DNA"/>
</dbReference>
<evidence type="ECO:0000313" key="3">
    <source>
        <dbReference type="EMBL" id="CAL6002278.1"/>
    </source>
</evidence>
<name>A0AA86RPT3_9EUKA</name>
<keyword evidence="2" id="KW-0540">Nuclease</keyword>
<dbReference type="AlphaFoldDB" id="A0AA86RPT3"/>
<dbReference type="GO" id="GO:0003676">
    <property type="term" value="F:nucleic acid binding"/>
    <property type="evidence" value="ECO:0007669"/>
    <property type="project" value="InterPro"/>
</dbReference>
<dbReference type="GO" id="GO:0004519">
    <property type="term" value="F:endonuclease activity"/>
    <property type="evidence" value="ECO:0007669"/>
    <property type="project" value="UniProtKB-KW"/>
</dbReference>
<organism evidence="2">
    <name type="scientific">Hexamita inflata</name>
    <dbReference type="NCBI Taxonomy" id="28002"/>
    <lineage>
        <taxon>Eukaryota</taxon>
        <taxon>Metamonada</taxon>
        <taxon>Diplomonadida</taxon>
        <taxon>Hexamitidae</taxon>
        <taxon>Hexamitinae</taxon>
        <taxon>Hexamita</taxon>
    </lineage>
</organism>
<feature type="domain" description="Tc1-like transposase DDE" evidence="1">
    <location>
        <begin position="56"/>
        <end position="155"/>
    </location>
</feature>
<dbReference type="Gene3D" id="3.30.420.10">
    <property type="entry name" value="Ribonuclease H-like superfamily/Ribonuclease H"/>
    <property type="match status" value="1"/>
</dbReference>
<keyword evidence="4" id="KW-1185">Reference proteome</keyword>
<keyword evidence="2" id="KW-0378">Hydrolase</keyword>
<dbReference type="Pfam" id="PF13358">
    <property type="entry name" value="DDE_3"/>
    <property type="match status" value="1"/>
</dbReference>
<reference evidence="3 4" key="2">
    <citation type="submission" date="2024-07" db="EMBL/GenBank/DDBJ databases">
        <authorList>
            <person name="Akdeniz Z."/>
        </authorList>
    </citation>
    <scope>NUCLEOTIDE SEQUENCE [LARGE SCALE GENOMIC DNA]</scope>
</reference>
<gene>
    <name evidence="3" type="ORF">HINF_LOCUS17842</name>
    <name evidence="2" type="ORF">HINF_LOCUS66086</name>
</gene>
<dbReference type="EMBL" id="CAXDID020000045">
    <property type="protein sequence ID" value="CAL6002278.1"/>
    <property type="molecule type" value="Genomic_DNA"/>
</dbReference>
<accession>A0AA86RPT3</accession>
<sequence length="213" mass="24788">MLLHQNLFQNQQLQMNIQKTKMQIHLCNMKISKNLKSKESHKKQIMKFKVVNDTIQVTNSGKWTCCGICSVQLNQLDNEFLIKNFIKHILKWVPIQEGQVAIYLDNAGIHFDGVEELVTNCGHFIHYAPTYSCELNPIEHYFGYWKGNVDNIRNIEGDGSLFTLLRIICEAFNKITPQEIRKTISYEVIIQLQRYCGVVQYCEIYLKLINISG</sequence>
<dbReference type="Proteomes" id="UP001642409">
    <property type="component" value="Unassembled WGS sequence"/>
</dbReference>
<evidence type="ECO:0000313" key="4">
    <source>
        <dbReference type="Proteomes" id="UP001642409"/>
    </source>
</evidence>
<reference evidence="2" key="1">
    <citation type="submission" date="2023-06" db="EMBL/GenBank/DDBJ databases">
        <authorList>
            <person name="Kurt Z."/>
        </authorList>
    </citation>
    <scope>NUCLEOTIDE SEQUENCE</scope>
</reference>
<dbReference type="InterPro" id="IPR036397">
    <property type="entry name" value="RNaseH_sf"/>
</dbReference>
<evidence type="ECO:0000313" key="2">
    <source>
        <dbReference type="EMBL" id="CAI9978441.1"/>
    </source>
</evidence>
<proteinExistence type="predicted"/>
<evidence type="ECO:0000259" key="1">
    <source>
        <dbReference type="Pfam" id="PF13358"/>
    </source>
</evidence>